<sequence length="220" mass="25308">MVLKLSNPASRFSIIPSANTSGTGKLSRSARDLSFSQVIYPLVRYCMVFPHIYFRGQTLSCILAEVYILRCGSKHKYFNMGKFLRTSGISHKIEDIIVEAKEELVIVSPYLKISNNLFERFKEKSEEGVKINFIYGKSELTQVERNKIEGLKTINPYYYENLHAKCYYNEKEMIITSMNLYEFSEKNNREMGVLVSKFDDAPIFEDGIQEAKSILGCVDN</sequence>
<dbReference type="EMBL" id="JBHUOX010000031">
    <property type="protein sequence ID" value="MFD3003495.1"/>
    <property type="molecule type" value="Genomic_DNA"/>
</dbReference>
<reference evidence="3" key="1">
    <citation type="journal article" date="2019" name="Int. J. Syst. Evol. Microbiol.">
        <title>The Global Catalogue of Microorganisms (GCM) 10K type strain sequencing project: providing services to taxonomists for standard genome sequencing and annotation.</title>
        <authorList>
            <consortium name="The Broad Institute Genomics Platform"/>
            <consortium name="The Broad Institute Genome Sequencing Center for Infectious Disease"/>
            <person name="Wu L."/>
            <person name="Ma J."/>
        </authorList>
    </citation>
    <scope>NUCLEOTIDE SEQUENCE [LARGE SCALE GENOMIC DNA]</scope>
    <source>
        <strain evidence="3">KCTC 23984</strain>
    </source>
</reference>
<dbReference type="Proteomes" id="UP001597641">
    <property type="component" value="Unassembled WGS sequence"/>
</dbReference>
<dbReference type="InterPro" id="IPR059166">
    <property type="entry name" value="PLD-like_cat"/>
</dbReference>
<evidence type="ECO:0000313" key="3">
    <source>
        <dbReference type="Proteomes" id="UP001597641"/>
    </source>
</evidence>
<evidence type="ECO:0000259" key="1">
    <source>
        <dbReference type="Pfam" id="PF13091"/>
    </source>
</evidence>
<accession>A0ABW6C090</accession>
<dbReference type="SUPFAM" id="SSF56024">
    <property type="entry name" value="Phospholipase D/nuclease"/>
    <property type="match status" value="1"/>
</dbReference>
<dbReference type="Gene3D" id="3.30.870.10">
    <property type="entry name" value="Endonuclease Chain A"/>
    <property type="match status" value="1"/>
</dbReference>
<comment type="caution">
    <text evidence="2">The sequence shown here is derived from an EMBL/GenBank/DDBJ whole genome shotgun (WGS) entry which is preliminary data.</text>
</comment>
<dbReference type="Pfam" id="PF13091">
    <property type="entry name" value="PLDc_2"/>
    <property type="match status" value="1"/>
</dbReference>
<evidence type="ECO:0000313" key="2">
    <source>
        <dbReference type="EMBL" id="MFD3003495.1"/>
    </source>
</evidence>
<dbReference type="InterPro" id="IPR025202">
    <property type="entry name" value="PLD-like_dom"/>
</dbReference>
<keyword evidence="3" id="KW-1185">Reference proteome</keyword>
<dbReference type="CDD" id="cd09176">
    <property type="entry name" value="PLDc_unchar6"/>
    <property type="match status" value="1"/>
</dbReference>
<feature type="domain" description="Phospholipase D-like" evidence="1">
    <location>
        <begin position="95"/>
        <end position="197"/>
    </location>
</feature>
<gene>
    <name evidence="2" type="ORF">ACFS7Z_24265</name>
</gene>
<protein>
    <submittedName>
        <fullName evidence="2">Phospholipase D family protein</fullName>
    </submittedName>
</protein>
<dbReference type="RefSeq" id="WP_377491003.1">
    <property type="nucleotide sequence ID" value="NZ_JBHUOX010000031.1"/>
</dbReference>
<organism evidence="2 3">
    <name type="scientific">Pontibacter toksunensis</name>
    <dbReference type="NCBI Taxonomy" id="1332631"/>
    <lineage>
        <taxon>Bacteria</taxon>
        <taxon>Pseudomonadati</taxon>
        <taxon>Bacteroidota</taxon>
        <taxon>Cytophagia</taxon>
        <taxon>Cytophagales</taxon>
        <taxon>Hymenobacteraceae</taxon>
        <taxon>Pontibacter</taxon>
    </lineage>
</organism>
<name>A0ABW6C090_9BACT</name>
<proteinExistence type="predicted"/>